<evidence type="ECO:0000259" key="3">
    <source>
        <dbReference type="Pfam" id="PF00501"/>
    </source>
</evidence>
<dbReference type="InterPro" id="IPR025110">
    <property type="entry name" value="AMP-bd_C"/>
</dbReference>
<accession>A0A2V3XXZ4</accession>
<protein>
    <submittedName>
        <fullName evidence="5">Amino acid adenylation domain-containing protein</fullName>
    </submittedName>
</protein>
<dbReference type="InterPro" id="IPR042099">
    <property type="entry name" value="ANL_N_sf"/>
</dbReference>
<feature type="domain" description="AMP-binding enzyme C-terminal" evidence="4">
    <location>
        <begin position="422"/>
        <end position="490"/>
    </location>
</feature>
<evidence type="ECO:0000259" key="4">
    <source>
        <dbReference type="Pfam" id="PF13193"/>
    </source>
</evidence>
<dbReference type="NCBIfam" id="TIGR01733">
    <property type="entry name" value="AA-adenyl-dom"/>
    <property type="match status" value="1"/>
</dbReference>
<dbReference type="Proteomes" id="UP000248057">
    <property type="component" value="Unassembled WGS sequence"/>
</dbReference>
<dbReference type="SUPFAM" id="SSF56801">
    <property type="entry name" value="Acetyl-CoA synthetase-like"/>
    <property type="match status" value="1"/>
</dbReference>
<comment type="caution">
    <text evidence="5">The sequence shown here is derived from an EMBL/GenBank/DDBJ whole genome shotgun (WGS) entry which is preliminary data.</text>
</comment>
<organism evidence="5 6">
    <name type="scientific">Hungatella effluvii</name>
    <dbReference type="NCBI Taxonomy" id="1096246"/>
    <lineage>
        <taxon>Bacteria</taxon>
        <taxon>Bacillati</taxon>
        <taxon>Bacillota</taxon>
        <taxon>Clostridia</taxon>
        <taxon>Lachnospirales</taxon>
        <taxon>Lachnospiraceae</taxon>
        <taxon>Hungatella</taxon>
    </lineage>
</organism>
<dbReference type="Gene3D" id="3.40.50.12780">
    <property type="entry name" value="N-terminal domain of ligase-like"/>
    <property type="match status" value="1"/>
</dbReference>
<dbReference type="AlphaFoldDB" id="A0A2V3XXZ4"/>
<dbReference type="Pfam" id="PF00501">
    <property type="entry name" value="AMP-binding"/>
    <property type="match status" value="1"/>
</dbReference>
<dbReference type="InterPro" id="IPR010071">
    <property type="entry name" value="AA_adenyl_dom"/>
</dbReference>
<proteinExistence type="predicted"/>
<sequence>MIVNILDYLEKSAINFPDKVGYCDEYEKVTFKTLKNRSQAIGTSVSEYVSKGEPVVVYMEKSVAMITAFLGAVYAGAFYVPLDVDMPQHRVKLILETLEAKVIISDKKCIEKINDIGFNGKVIMYEELLLTKCNYIKLQNIRRSVIDSDPLYAIFTSGSTGIPKGVVTSQRSAINFTEWYSEAFAFTESEVFGNQTPFYFDASVKDIYATLRCSATMHIIPKHLFSFPAKLIEFLNQHKINCIDWVPSALCMIVNFKTFEKIKPQYLRKVMFLGEVMPTKQFNIWRNALPDIKYANLYGPTEATGDCTYYKVERELANDEPIPIGYACENSDVLILNSKNELVEIEEVGEICVRGTSLALGYYNNQEKTDSVFVVNPLQKHYRELIYRTGDLGKYNNLGEIIYIARKDLQIKHMGHRIELGEIETALNAIQDIQQVCCLYDTLKDKIVVVYVGDISKDKIISEIKQSLPKYMIPNVFYKVEALPINMNGKLDRVELNKEYITC</sequence>
<dbReference type="Gene3D" id="3.30.300.30">
    <property type="match status" value="1"/>
</dbReference>
<keyword evidence="6" id="KW-1185">Reference proteome</keyword>
<dbReference type="InterPro" id="IPR000873">
    <property type="entry name" value="AMP-dep_synth/lig_dom"/>
</dbReference>
<dbReference type="EMBL" id="QJKD01000015">
    <property type="protein sequence ID" value="PXX48934.1"/>
    <property type="molecule type" value="Genomic_DNA"/>
</dbReference>
<feature type="domain" description="AMP-dependent synthetase/ligase" evidence="3">
    <location>
        <begin position="9"/>
        <end position="363"/>
    </location>
</feature>
<evidence type="ECO:0000256" key="2">
    <source>
        <dbReference type="ARBA" id="ARBA00022553"/>
    </source>
</evidence>
<dbReference type="PANTHER" id="PTHR44845">
    <property type="entry name" value="CARRIER DOMAIN-CONTAINING PROTEIN"/>
    <property type="match status" value="1"/>
</dbReference>
<dbReference type="InterPro" id="IPR045851">
    <property type="entry name" value="AMP-bd_C_sf"/>
</dbReference>
<dbReference type="PANTHER" id="PTHR44845:SF7">
    <property type="entry name" value="PLIPASTATIN SYNTHASE SUBUNIT D"/>
    <property type="match status" value="1"/>
</dbReference>
<name>A0A2V3XXZ4_9FIRM</name>
<reference evidence="5 6" key="1">
    <citation type="submission" date="2018-05" db="EMBL/GenBank/DDBJ databases">
        <title>Genomic Encyclopedia of Type Strains, Phase IV (KMG-IV): sequencing the most valuable type-strain genomes for metagenomic binning, comparative biology and taxonomic classification.</title>
        <authorList>
            <person name="Goeker M."/>
        </authorList>
    </citation>
    <scope>NUCLEOTIDE SEQUENCE [LARGE SCALE GENOMIC DNA]</scope>
    <source>
        <strain evidence="5 6">DSM 24995</strain>
    </source>
</reference>
<dbReference type="Pfam" id="PF13193">
    <property type="entry name" value="AMP-binding_C"/>
    <property type="match status" value="1"/>
</dbReference>
<evidence type="ECO:0000313" key="5">
    <source>
        <dbReference type="EMBL" id="PXX48934.1"/>
    </source>
</evidence>
<dbReference type="CDD" id="cd05930">
    <property type="entry name" value="A_NRPS"/>
    <property type="match status" value="1"/>
</dbReference>
<keyword evidence="2" id="KW-0597">Phosphoprotein</keyword>
<evidence type="ECO:0000313" key="6">
    <source>
        <dbReference type="Proteomes" id="UP000248057"/>
    </source>
</evidence>
<dbReference type="RefSeq" id="WP_110325081.1">
    <property type="nucleotide sequence ID" value="NZ_QJKD01000015.1"/>
</dbReference>
<gene>
    <name evidence="5" type="ORF">DFR60_115108</name>
</gene>
<dbReference type="GeneID" id="86063942"/>
<evidence type="ECO:0000256" key="1">
    <source>
        <dbReference type="ARBA" id="ARBA00022450"/>
    </source>
</evidence>
<keyword evidence="1" id="KW-0596">Phosphopantetheine</keyword>